<accession>A0A0B0MQZ4</accession>
<organism evidence="1 2">
    <name type="scientific">Gossypium arboreum</name>
    <name type="common">Tree cotton</name>
    <name type="synonym">Gossypium nanking</name>
    <dbReference type="NCBI Taxonomy" id="29729"/>
    <lineage>
        <taxon>Eukaryota</taxon>
        <taxon>Viridiplantae</taxon>
        <taxon>Streptophyta</taxon>
        <taxon>Embryophyta</taxon>
        <taxon>Tracheophyta</taxon>
        <taxon>Spermatophyta</taxon>
        <taxon>Magnoliopsida</taxon>
        <taxon>eudicotyledons</taxon>
        <taxon>Gunneridae</taxon>
        <taxon>Pentapetalae</taxon>
        <taxon>rosids</taxon>
        <taxon>malvids</taxon>
        <taxon>Malvales</taxon>
        <taxon>Malvaceae</taxon>
        <taxon>Malvoideae</taxon>
        <taxon>Gossypium</taxon>
    </lineage>
</organism>
<keyword evidence="2" id="KW-1185">Reference proteome</keyword>
<dbReference type="AlphaFoldDB" id="A0A0B0MQZ4"/>
<gene>
    <name evidence="1" type="ORF">F383_28085</name>
</gene>
<comment type="caution">
    <text evidence="1">The sequence shown here is derived from an EMBL/GenBank/DDBJ whole genome shotgun (WGS) entry which is preliminary data.</text>
</comment>
<protein>
    <submittedName>
        <fullName evidence="1">Uncharacterized protein</fullName>
    </submittedName>
</protein>
<sequence length="67" mass="7398">MMVSISEKHEINILCEVVSNSCLANKSKATNSDSLTFPQSRSRKASKVLGNSMFKIHSVPALLYIKN</sequence>
<evidence type="ECO:0000313" key="1">
    <source>
        <dbReference type="EMBL" id="KHG03185.1"/>
    </source>
</evidence>
<name>A0A0B0MQZ4_GOSAR</name>
<evidence type="ECO:0000313" key="2">
    <source>
        <dbReference type="Proteomes" id="UP000032142"/>
    </source>
</evidence>
<proteinExistence type="predicted"/>
<dbReference type="EMBL" id="JRRC01333010">
    <property type="protein sequence ID" value="KHG03185.1"/>
    <property type="molecule type" value="Genomic_DNA"/>
</dbReference>
<reference evidence="2" key="1">
    <citation type="submission" date="2014-09" db="EMBL/GenBank/DDBJ databases">
        <authorList>
            <person name="Mudge J."/>
            <person name="Ramaraj T."/>
            <person name="Lindquist I.E."/>
            <person name="Bharti A.K."/>
            <person name="Sundararajan A."/>
            <person name="Cameron C.T."/>
            <person name="Woodward J.E."/>
            <person name="May G.D."/>
            <person name="Brubaker C."/>
            <person name="Broadhvest J."/>
            <person name="Wilkins T.A."/>
        </authorList>
    </citation>
    <scope>NUCLEOTIDE SEQUENCE</scope>
    <source>
        <strain evidence="2">cv. AKA8401</strain>
    </source>
</reference>
<dbReference type="Proteomes" id="UP000032142">
    <property type="component" value="Unassembled WGS sequence"/>
</dbReference>